<dbReference type="Gene3D" id="3.40.50.1820">
    <property type="entry name" value="alpha/beta hydrolase"/>
    <property type="match status" value="1"/>
</dbReference>
<dbReference type="GO" id="GO:0003677">
    <property type="term" value="F:DNA binding"/>
    <property type="evidence" value="ECO:0007669"/>
    <property type="project" value="InterPro"/>
</dbReference>
<feature type="compositionally biased region" description="Polar residues" evidence="4">
    <location>
        <begin position="226"/>
        <end position="241"/>
    </location>
</feature>
<dbReference type="SUPFAM" id="SSF53474">
    <property type="entry name" value="alpha/beta-Hydrolases"/>
    <property type="match status" value="1"/>
</dbReference>
<keyword evidence="3" id="KW-0175">Coiled coil</keyword>
<name>A0A428S1S6_9HYPO</name>
<dbReference type="InterPro" id="IPR053181">
    <property type="entry name" value="EcdB-like_regulator"/>
</dbReference>
<dbReference type="CDD" id="cd00067">
    <property type="entry name" value="GAL4"/>
    <property type="match status" value="1"/>
</dbReference>
<dbReference type="InterPro" id="IPR001138">
    <property type="entry name" value="Zn2Cys6_DnaBD"/>
</dbReference>
<dbReference type="Gene3D" id="4.10.240.10">
    <property type="entry name" value="Zn(2)-C6 fungal-type DNA-binding domain"/>
    <property type="match status" value="1"/>
</dbReference>
<dbReference type="Proteomes" id="UP000287144">
    <property type="component" value="Unassembled WGS sequence"/>
</dbReference>
<dbReference type="CDD" id="cd12148">
    <property type="entry name" value="fungal_TF_MHR"/>
    <property type="match status" value="1"/>
</dbReference>
<evidence type="ECO:0000256" key="4">
    <source>
        <dbReference type="SAM" id="MobiDB-lite"/>
    </source>
</evidence>
<dbReference type="PANTHER" id="PTHR47785:SF5">
    <property type="entry name" value="ZN(II)2CYS6 TRANSCRIPTION FACTOR (EUROFUNG)"/>
    <property type="match status" value="1"/>
</dbReference>
<reference evidence="6 7" key="1">
    <citation type="submission" date="2017-06" db="EMBL/GenBank/DDBJ databases">
        <title>Comparative genomic analysis of Ambrosia Fusariam Clade fungi.</title>
        <authorList>
            <person name="Stajich J.E."/>
            <person name="Carrillo J."/>
            <person name="Kijimoto T."/>
            <person name="Eskalen A."/>
            <person name="O'Donnell K."/>
            <person name="Kasson M."/>
        </authorList>
    </citation>
    <scope>NUCLEOTIDE SEQUENCE [LARGE SCALE GENOMIC DNA]</scope>
    <source>
        <strain evidence="6 7">NRRL62579</strain>
    </source>
</reference>
<dbReference type="PROSITE" id="PS00463">
    <property type="entry name" value="ZN2_CY6_FUNGAL_1"/>
    <property type="match status" value="1"/>
</dbReference>
<dbReference type="GO" id="GO:0008270">
    <property type="term" value="F:zinc ion binding"/>
    <property type="evidence" value="ECO:0007669"/>
    <property type="project" value="InterPro"/>
</dbReference>
<accession>A0A428S1S6</accession>
<evidence type="ECO:0000256" key="3">
    <source>
        <dbReference type="SAM" id="Coils"/>
    </source>
</evidence>
<dbReference type="InterPro" id="IPR036864">
    <property type="entry name" value="Zn2-C6_fun-type_DNA-bd_sf"/>
</dbReference>
<sequence length="1001" mass="112045">MAAHRPELESSYQHHRAGSISHEERQHGVYDSPRLAAEGEATVSSDLNPKIANRAGNGESGEVAGPRRKRRRITPLPPTTTDFTRRKRVAQACQFCRLRKTKCDNARPTCTYCLQHRARCIYDDEVEVAAGAGNESGDFSNGQGLDDGSSQDILMRLEEIKDMLKQAQETHERTARLLQSAPLSFSPLPGGVSFNGSVSTAPTVLPLLDVPSQAAPCVGPSPEEAQGQSPWTTSNVGSFHQTPGGGTDSDRVDMASARRSPLHALRPESLLEWAVFQPILSDADTGIKSFLFESDSGDMAVVEPKGAGRGIRDDAYVSLCRKFLTHVHPRNPLLDEDTVMGYARDIEENGLRWDGASCLVLLACALATYTKPWRQSEAQTDASQVGSAQVLSIPAIPDSEGRPEADAYFTAAKKRLGLLGCSIQDSQCFFIASIYEKYCLRPIQAWLYIQQASSRLQAYLLQQGQRPPPTTSSLQLEQRIFWSCFRAESEFHLGIGLPSSGLEELSYPDAFPAPPEMVGGDGLELAGDSYDDGPSPGSDAQPRVLQQQRSWSYYLAEISLRRTIDDNARLVYAKGPEYWMRHPAQVVQQCRDSEMQISVWHHHLPPLIQFDQGQPPKNEFSDGLQMRFLEWREMVLRPVLYLVLHHHLQSQQPQQALPADALPLAAKAVEVCAATIVHNVSEQRHGGTCSQNQTLSEVQIQEALEGIANTFRQWPEAPLYHWPEEEGLEYESVTFPSEDGVPLEGWFFPCKGSNKVLIMNHPRLFNRAGLPSHIEPWNTLTAPSGNNIDVNFIPDYKILHDAGYNILTHDFRNYGLSGRANGVLYSGGRYESRDVIGSIRYIRSRPDTRNMTLGLFPRCMGGNAAFHAISRLPEEFEGIRVIVTPQPISANMSTRVDLERRGIPLSYMEDLDKMVFWRTSLHLEQYSPIPAARSVTIPTYIYQVHDDINTRPKDVQAIFDAIPIPEKKLFWIENTTRRWDAYLHFQQQPEDILAWLEKYMN</sequence>
<evidence type="ECO:0000256" key="1">
    <source>
        <dbReference type="ARBA" id="ARBA00022723"/>
    </source>
</evidence>
<dbReference type="GO" id="GO:0006351">
    <property type="term" value="P:DNA-templated transcription"/>
    <property type="evidence" value="ECO:0007669"/>
    <property type="project" value="InterPro"/>
</dbReference>
<dbReference type="InterPro" id="IPR029058">
    <property type="entry name" value="AB_hydrolase_fold"/>
</dbReference>
<keyword evidence="2" id="KW-0539">Nucleus</keyword>
<dbReference type="InterPro" id="IPR007219">
    <property type="entry name" value="XnlR_reg_dom"/>
</dbReference>
<evidence type="ECO:0000256" key="2">
    <source>
        <dbReference type="ARBA" id="ARBA00023242"/>
    </source>
</evidence>
<dbReference type="SUPFAM" id="SSF57701">
    <property type="entry name" value="Zn2/Cys6 DNA-binding domain"/>
    <property type="match status" value="1"/>
</dbReference>
<dbReference type="SMART" id="SM00066">
    <property type="entry name" value="GAL4"/>
    <property type="match status" value="1"/>
</dbReference>
<dbReference type="GO" id="GO:0000981">
    <property type="term" value="F:DNA-binding transcription factor activity, RNA polymerase II-specific"/>
    <property type="evidence" value="ECO:0007669"/>
    <property type="project" value="InterPro"/>
</dbReference>
<feature type="coiled-coil region" evidence="3">
    <location>
        <begin position="150"/>
        <end position="177"/>
    </location>
</feature>
<protein>
    <recommendedName>
        <fullName evidence="5">Zn(2)-C6 fungal-type domain-containing protein</fullName>
    </recommendedName>
</protein>
<gene>
    <name evidence="6" type="ORF">CEP52_016617</name>
</gene>
<evidence type="ECO:0000313" key="6">
    <source>
        <dbReference type="EMBL" id="RSL83809.1"/>
    </source>
</evidence>
<proteinExistence type="predicted"/>
<dbReference type="Pfam" id="PF04082">
    <property type="entry name" value="Fungal_trans"/>
    <property type="match status" value="1"/>
</dbReference>
<evidence type="ECO:0000313" key="7">
    <source>
        <dbReference type="Proteomes" id="UP000287144"/>
    </source>
</evidence>
<evidence type="ECO:0000259" key="5">
    <source>
        <dbReference type="PROSITE" id="PS50048"/>
    </source>
</evidence>
<dbReference type="EMBL" id="NKCK01000367">
    <property type="protein sequence ID" value="RSL83809.1"/>
    <property type="molecule type" value="Genomic_DNA"/>
</dbReference>
<keyword evidence="7" id="KW-1185">Reference proteome</keyword>
<keyword evidence="1" id="KW-0479">Metal-binding</keyword>
<feature type="region of interest" description="Disordered" evidence="4">
    <location>
        <begin position="216"/>
        <end position="253"/>
    </location>
</feature>
<organism evidence="6 7">
    <name type="scientific">Fusarium oligoseptatum</name>
    <dbReference type="NCBI Taxonomy" id="2604345"/>
    <lineage>
        <taxon>Eukaryota</taxon>
        <taxon>Fungi</taxon>
        <taxon>Dikarya</taxon>
        <taxon>Ascomycota</taxon>
        <taxon>Pezizomycotina</taxon>
        <taxon>Sordariomycetes</taxon>
        <taxon>Hypocreomycetidae</taxon>
        <taxon>Hypocreales</taxon>
        <taxon>Nectriaceae</taxon>
        <taxon>Fusarium</taxon>
        <taxon>Fusarium solani species complex</taxon>
    </lineage>
</organism>
<comment type="caution">
    <text evidence="6">The sequence shown here is derived from an EMBL/GenBank/DDBJ whole genome shotgun (WGS) entry which is preliminary data.</text>
</comment>
<dbReference type="PANTHER" id="PTHR47785">
    <property type="entry name" value="ZN(II)2CYS6 TRANSCRIPTION FACTOR (EUROFUNG)-RELATED-RELATED"/>
    <property type="match status" value="1"/>
</dbReference>
<feature type="region of interest" description="Disordered" evidence="4">
    <location>
        <begin position="1"/>
        <end position="81"/>
    </location>
</feature>
<feature type="domain" description="Zn(2)-C6 fungal-type" evidence="5">
    <location>
        <begin position="92"/>
        <end position="122"/>
    </location>
</feature>
<dbReference type="AlphaFoldDB" id="A0A428S1S6"/>
<feature type="region of interest" description="Disordered" evidence="4">
    <location>
        <begin position="522"/>
        <end position="542"/>
    </location>
</feature>
<dbReference type="Pfam" id="PF00172">
    <property type="entry name" value="Zn_clus"/>
    <property type="match status" value="1"/>
</dbReference>
<dbReference type="PROSITE" id="PS50048">
    <property type="entry name" value="ZN2_CY6_FUNGAL_2"/>
    <property type="match status" value="1"/>
</dbReference>